<evidence type="ECO:0000313" key="1">
    <source>
        <dbReference type="EMBL" id="MBW95635.1"/>
    </source>
</evidence>
<protein>
    <submittedName>
        <fullName evidence="1">Uncharacterized protein</fullName>
    </submittedName>
</protein>
<dbReference type="EMBL" id="GGEC01015152">
    <property type="protein sequence ID" value="MBW95635.1"/>
    <property type="molecule type" value="Transcribed_RNA"/>
</dbReference>
<proteinExistence type="predicted"/>
<sequence length="36" mass="4168">MSDSWLCVTTPSPTFFFKQEIGKTRCIFDLAGKLIW</sequence>
<organism evidence="1">
    <name type="scientific">Rhizophora mucronata</name>
    <name type="common">Asiatic mangrove</name>
    <dbReference type="NCBI Taxonomy" id="61149"/>
    <lineage>
        <taxon>Eukaryota</taxon>
        <taxon>Viridiplantae</taxon>
        <taxon>Streptophyta</taxon>
        <taxon>Embryophyta</taxon>
        <taxon>Tracheophyta</taxon>
        <taxon>Spermatophyta</taxon>
        <taxon>Magnoliopsida</taxon>
        <taxon>eudicotyledons</taxon>
        <taxon>Gunneridae</taxon>
        <taxon>Pentapetalae</taxon>
        <taxon>rosids</taxon>
        <taxon>fabids</taxon>
        <taxon>Malpighiales</taxon>
        <taxon>Rhizophoraceae</taxon>
        <taxon>Rhizophora</taxon>
    </lineage>
</organism>
<dbReference type="AlphaFoldDB" id="A0A2P2JQ89"/>
<reference evidence="1" key="1">
    <citation type="submission" date="2018-02" db="EMBL/GenBank/DDBJ databases">
        <title>Rhizophora mucronata_Transcriptome.</title>
        <authorList>
            <person name="Meera S.P."/>
            <person name="Sreeshan A."/>
            <person name="Augustine A."/>
        </authorList>
    </citation>
    <scope>NUCLEOTIDE SEQUENCE</scope>
    <source>
        <tissue evidence="1">Leaf</tissue>
    </source>
</reference>
<name>A0A2P2JQ89_RHIMU</name>
<accession>A0A2P2JQ89</accession>